<sequence length="40" mass="4425">MNQFGQIAPAFSILTLPDVGRREAGVSHAIVKISQHFFKI</sequence>
<proteinExistence type="predicted"/>
<organism evidence="1 2">
    <name type="scientific">Actinomyces massiliensis F0489</name>
    <dbReference type="NCBI Taxonomy" id="1125718"/>
    <lineage>
        <taxon>Bacteria</taxon>
        <taxon>Bacillati</taxon>
        <taxon>Actinomycetota</taxon>
        <taxon>Actinomycetes</taxon>
        <taxon>Actinomycetales</taxon>
        <taxon>Actinomycetaceae</taxon>
        <taxon>Actinomyces</taxon>
    </lineage>
</organism>
<dbReference type="EMBL" id="AKFT01000011">
    <property type="protein sequence ID" value="EJF47491.1"/>
    <property type="molecule type" value="Genomic_DNA"/>
</dbReference>
<name>J0XFJ4_9ACTO</name>
<dbReference type="AlphaFoldDB" id="J0XFJ4"/>
<accession>J0XFJ4</accession>
<evidence type="ECO:0000313" key="2">
    <source>
        <dbReference type="Proteomes" id="UP000002941"/>
    </source>
</evidence>
<keyword evidence="2" id="KW-1185">Reference proteome</keyword>
<reference evidence="1 2" key="1">
    <citation type="submission" date="2012-05" db="EMBL/GenBank/DDBJ databases">
        <authorList>
            <person name="Harkins D.M."/>
            <person name="Madupu R."/>
            <person name="Durkin A.S."/>
            <person name="Torralba M."/>
            <person name="Methe B."/>
            <person name="Sutton G.G."/>
            <person name="Nelson K.E."/>
        </authorList>
    </citation>
    <scope>NUCLEOTIDE SEQUENCE [LARGE SCALE GENOMIC DNA]</scope>
    <source>
        <strain evidence="1 2">F0489</strain>
    </source>
</reference>
<protein>
    <submittedName>
        <fullName evidence="1">Uncharacterized protein</fullName>
    </submittedName>
</protein>
<evidence type="ECO:0000313" key="1">
    <source>
        <dbReference type="EMBL" id="EJF47491.1"/>
    </source>
</evidence>
<gene>
    <name evidence="1" type="ORF">HMPREF1318_0714</name>
</gene>
<comment type="caution">
    <text evidence="1">The sequence shown here is derived from an EMBL/GenBank/DDBJ whole genome shotgun (WGS) entry which is preliminary data.</text>
</comment>
<dbReference type="Proteomes" id="UP000002941">
    <property type="component" value="Unassembled WGS sequence"/>
</dbReference>